<dbReference type="GO" id="GO:0005634">
    <property type="term" value="C:nucleus"/>
    <property type="evidence" value="ECO:0007669"/>
    <property type="project" value="UniProtKB-ARBA"/>
</dbReference>
<feature type="region of interest" description="Disordered" evidence="5">
    <location>
        <begin position="88"/>
        <end position="147"/>
    </location>
</feature>
<feature type="compositionally biased region" description="Basic and acidic residues" evidence="5">
    <location>
        <begin position="127"/>
        <end position="137"/>
    </location>
</feature>
<dbReference type="SUPFAM" id="SSF57667">
    <property type="entry name" value="beta-beta-alpha zinc fingers"/>
    <property type="match status" value="1"/>
</dbReference>
<evidence type="ECO:0000259" key="6">
    <source>
        <dbReference type="SMART" id="SM00355"/>
    </source>
</evidence>
<dbReference type="GO" id="GO:0045944">
    <property type="term" value="P:positive regulation of transcription by RNA polymerase II"/>
    <property type="evidence" value="ECO:0007669"/>
    <property type="project" value="UniProtKB-ARBA"/>
</dbReference>
<evidence type="ECO:0000256" key="2">
    <source>
        <dbReference type="ARBA" id="ARBA00022737"/>
    </source>
</evidence>
<evidence type="ECO:0000256" key="3">
    <source>
        <dbReference type="ARBA" id="ARBA00022771"/>
    </source>
</evidence>
<feature type="domain" description="C2H2-type" evidence="6">
    <location>
        <begin position="165"/>
        <end position="192"/>
    </location>
</feature>
<reference evidence="8" key="1">
    <citation type="journal article" date="2017" name="Genome Biol.">
        <title>Comparative genomics reveals high biological diversity and specific adaptations in the industrially and medically important fungal genus Aspergillus.</title>
        <authorList>
            <person name="de Vries R.P."/>
            <person name="Riley R."/>
            <person name="Wiebenga A."/>
            <person name="Aguilar-Osorio G."/>
            <person name="Amillis S."/>
            <person name="Uchima C.A."/>
            <person name="Anderluh G."/>
            <person name="Asadollahi M."/>
            <person name="Askin M."/>
            <person name="Barry K."/>
            <person name="Battaglia E."/>
            <person name="Bayram O."/>
            <person name="Benocci T."/>
            <person name="Braus-Stromeyer S.A."/>
            <person name="Caldana C."/>
            <person name="Canovas D."/>
            <person name="Cerqueira G.C."/>
            <person name="Chen F."/>
            <person name="Chen W."/>
            <person name="Choi C."/>
            <person name="Clum A."/>
            <person name="Dos Santos R.A."/>
            <person name="Damasio A.R."/>
            <person name="Diallinas G."/>
            <person name="Emri T."/>
            <person name="Fekete E."/>
            <person name="Flipphi M."/>
            <person name="Freyberg S."/>
            <person name="Gallo A."/>
            <person name="Gournas C."/>
            <person name="Habgood R."/>
            <person name="Hainaut M."/>
            <person name="Harispe M.L."/>
            <person name="Henrissat B."/>
            <person name="Hilden K.S."/>
            <person name="Hope R."/>
            <person name="Hossain A."/>
            <person name="Karabika E."/>
            <person name="Karaffa L."/>
            <person name="Karanyi Z."/>
            <person name="Krasevec N."/>
            <person name="Kuo A."/>
            <person name="Kusch H."/>
            <person name="LaButti K."/>
            <person name="Lagendijk E.L."/>
            <person name="Lapidus A."/>
            <person name="Levasseur A."/>
            <person name="Lindquist E."/>
            <person name="Lipzen A."/>
            <person name="Logrieco A.F."/>
            <person name="MacCabe A."/>
            <person name="Maekelae M.R."/>
            <person name="Malavazi I."/>
            <person name="Melin P."/>
            <person name="Meyer V."/>
            <person name="Mielnichuk N."/>
            <person name="Miskei M."/>
            <person name="Molnar A.P."/>
            <person name="Mule G."/>
            <person name="Ngan C.Y."/>
            <person name="Orejas M."/>
            <person name="Orosz E."/>
            <person name="Ouedraogo J.P."/>
            <person name="Overkamp K.M."/>
            <person name="Park H.-S."/>
            <person name="Perrone G."/>
            <person name="Piumi F."/>
            <person name="Punt P.J."/>
            <person name="Ram A.F."/>
            <person name="Ramon A."/>
            <person name="Rauscher S."/>
            <person name="Record E."/>
            <person name="Riano-Pachon D.M."/>
            <person name="Robert V."/>
            <person name="Roehrig J."/>
            <person name="Ruller R."/>
            <person name="Salamov A."/>
            <person name="Salih N.S."/>
            <person name="Samson R.A."/>
            <person name="Sandor E."/>
            <person name="Sanguinetti M."/>
            <person name="Schuetze T."/>
            <person name="Sepcic K."/>
            <person name="Shelest E."/>
            <person name="Sherlock G."/>
            <person name="Sophianopoulou V."/>
            <person name="Squina F.M."/>
            <person name="Sun H."/>
            <person name="Susca A."/>
            <person name="Todd R.B."/>
            <person name="Tsang A."/>
            <person name="Unkles S.E."/>
            <person name="van de Wiele N."/>
            <person name="van Rossen-Uffink D."/>
            <person name="Oliveira J.V."/>
            <person name="Vesth T.C."/>
            <person name="Visser J."/>
            <person name="Yu J.-H."/>
            <person name="Zhou M."/>
            <person name="Andersen M.R."/>
            <person name="Archer D.B."/>
            <person name="Baker S.E."/>
            <person name="Benoit I."/>
            <person name="Brakhage A.A."/>
            <person name="Braus G.H."/>
            <person name="Fischer R."/>
            <person name="Frisvad J.C."/>
            <person name="Goldman G.H."/>
            <person name="Houbraken J."/>
            <person name="Oakley B."/>
            <person name="Pocsi I."/>
            <person name="Scazzocchio C."/>
            <person name="Seiboth B."/>
            <person name="vanKuyk P.A."/>
            <person name="Wortman J."/>
            <person name="Dyer P.S."/>
            <person name="Grigoriev I.V."/>
        </authorList>
    </citation>
    <scope>NUCLEOTIDE SEQUENCE [LARGE SCALE GENOMIC DNA]</scope>
    <source>
        <strain evidence="8">CBS 593.65</strain>
    </source>
</reference>
<feature type="compositionally biased region" description="Polar residues" evidence="5">
    <location>
        <begin position="88"/>
        <end position="118"/>
    </location>
</feature>
<dbReference type="AlphaFoldDB" id="A0A1L9TB38"/>
<dbReference type="STRING" id="1036612.A0A1L9TB38"/>
<keyword evidence="3" id="KW-0863">Zinc-finger</keyword>
<dbReference type="EMBL" id="KV878590">
    <property type="protein sequence ID" value="OJJ56634.1"/>
    <property type="molecule type" value="Genomic_DNA"/>
</dbReference>
<keyword evidence="4" id="KW-0862">Zinc</keyword>
<dbReference type="PANTHER" id="PTHR19818:SF139">
    <property type="entry name" value="PAIR-RULE PROTEIN ODD-PAIRED"/>
    <property type="match status" value="1"/>
</dbReference>
<evidence type="ECO:0000256" key="4">
    <source>
        <dbReference type="ARBA" id="ARBA00022833"/>
    </source>
</evidence>
<keyword evidence="8" id="KW-1185">Reference proteome</keyword>
<organism evidence="7 8">
    <name type="scientific">Aspergillus sydowii CBS 593.65</name>
    <dbReference type="NCBI Taxonomy" id="1036612"/>
    <lineage>
        <taxon>Eukaryota</taxon>
        <taxon>Fungi</taxon>
        <taxon>Dikarya</taxon>
        <taxon>Ascomycota</taxon>
        <taxon>Pezizomycotina</taxon>
        <taxon>Eurotiomycetes</taxon>
        <taxon>Eurotiomycetidae</taxon>
        <taxon>Eurotiales</taxon>
        <taxon>Aspergillaceae</taxon>
        <taxon>Aspergillus</taxon>
        <taxon>Aspergillus subgen. Nidulantes</taxon>
    </lineage>
</organism>
<dbReference type="GO" id="GO:0008270">
    <property type="term" value="F:zinc ion binding"/>
    <property type="evidence" value="ECO:0007669"/>
    <property type="project" value="UniProtKB-KW"/>
</dbReference>
<evidence type="ECO:0000256" key="5">
    <source>
        <dbReference type="SAM" id="MobiDB-lite"/>
    </source>
</evidence>
<dbReference type="GO" id="GO:0000978">
    <property type="term" value="F:RNA polymerase II cis-regulatory region sequence-specific DNA binding"/>
    <property type="evidence" value="ECO:0007669"/>
    <property type="project" value="TreeGrafter"/>
</dbReference>
<dbReference type="OrthoDB" id="654211at2759"/>
<feature type="domain" description="C2H2-type" evidence="6">
    <location>
        <begin position="198"/>
        <end position="225"/>
    </location>
</feature>
<proteinExistence type="predicted"/>
<evidence type="ECO:0000256" key="1">
    <source>
        <dbReference type="ARBA" id="ARBA00022723"/>
    </source>
</evidence>
<accession>A0A1L9TB38</accession>
<keyword evidence="1" id="KW-0479">Metal-binding</keyword>
<name>A0A1L9TB38_9EURO</name>
<dbReference type="VEuPathDB" id="FungiDB:ASPSYDRAFT_1150021"/>
<dbReference type="PANTHER" id="PTHR19818">
    <property type="entry name" value="ZINC FINGER PROTEIN ZIC AND GLI"/>
    <property type="match status" value="1"/>
</dbReference>
<keyword evidence="2" id="KW-0677">Repeat</keyword>
<evidence type="ECO:0000313" key="7">
    <source>
        <dbReference type="EMBL" id="OJJ56634.1"/>
    </source>
</evidence>
<dbReference type="GO" id="GO:0000981">
    <property type="term" value="F:DNA-binding transcription factor activity, RNA polymerase II-specific"/>
    <property type="evidence" value="ECO:0007669"/>
    <property type="project" value="TreeGrafter"/>
</dbReference>
<dbReference type="Proteomes" id="UP000184356">
    <property type="component" value="Unassembled WGS sequence"/>
</dbReference>
<dbReference type="Gene3D" id="3.30.160.60">
    <property type="entry name" value="Classic Zinc Finger"/>
    <property type="match status" value="2"/>
</dbReference>
<dbReference type="InterPro" id="IPR036236">
    <property type="entry name" value="Znf_C2H2_sf"/>
</dbReference>
<evidence type="ECO:0000313" key="8">
    <source>
        <dbReference type="Proteomes" id="UP000184356"/>
    </source>
</evidence>
<dbReference type="InterPro" id="IPR050329">
    <property type="entry name" value="GLI_C2H2-zinc-finger"/>
</dbReference>
<protein>
    <recommendedName>
        <fullName evidence="6">C2H2-type domain-containing protein</fullName>
    </recommendedName>
</protein>
<dbReference type="RefSeq" id="XP_040700440.1">
    <property type="nucleotide sequence ID" value="XM_040839985.1"/>
</dbReference>
<dbReference type="GeneID" id="63756058"/>
<gene>
    <name evidence="7" type="ORF">ASPSYDRAFT_1150021</name>
</gene>
<sequence>MSSIPTYVECTQSSLLDYTFVANKAKQTPSSHEFPFDIMEDHQSAISIPFDMESFESNLYLSPALARSLLYDAVPNAVPDAVLDAASPSTIPSNDEASPSCITDDTTSPAYSSQSSPGPHTPIIHTSEVESEPHKPPTIEYTSKRASPCKGIIHNQRPSGPTPALKCNWEGCTYKGSFKRRYDLRRHVRTLHTSPKSYVCPEPECEGKRVFNRKDGLQNHNRRYHSVARVPACEPSPRVMCAQAGVFSGPIGHYSGFSDPPRRDMGSRN</sequence>
<dbReference type="InterPro" id="IPR013087">
    <property type="entry name" value="Znf_C2H2_type"/>
</dbReference>
<dbReference type="SMART" id="SM00355">
    <property type="entry name" value="ZnF_C2H2"/>
    <property type="match status" value="2"/>
</dbReference>